<dbReference type="EMBL" id="CP019894">
    <property type="protein sequence ID" value="ARB05444.1"/>
    <property type="molecule type" value="Genomic_DNA"/>
</dbReference>
<dbReference type="AlphaFoldDB" id="A0AAU8VVH5"/>
<accession>A0AAU8VVH5</accession>
<sequence>MRITPTPPRPGAVATAAIVGTLSDIKPPKIQNSRDYSKCRLKSDGSAFRRHKTAKMLDKPVRLT</sequence>
<name>A0AAU8VVH5_NEILA</name>
<evidence type="ECO:0000313" key="2">
    <source>
        <dbReference type="Proteomes" id="UP000191249"/>
    </source>
</evidence>
<gene>
    <name evidence="1" type="ORF">B2G52_03375</name>
</gene>
<reference evidence="1 2" key="1">
    <citation type="submission" date="2017-03" db="EMBL/GenBank/DDBJ databases">
        <title>N. lactamica Y92-1009 whole genome sequence.</title>
        <authorList>
            <person name="Pandey A.K."/>
            <person name="Read R.C."/>
        </authorList>
    </citation>
    <scope>NUCLEOTIDE SEQUENCE [LARGE SCALE GENOMIC DNA]</scope>
    <source>
        <strain evidence="1 2">Y92-1009</strain>
    </source>
</reference>
<protein>
    <submittedName>
        <fullName evidence="1">Uncharacterized protein</fullName>
    </submittedName>
</protein>
<proteinExistence type="predicted"/>
<organism evidence="1 2">
    <name type="scientific">Neisseria lactamica</name>
    <dbReference type="NCBI Taxonomy" id="486"/>
    <lineage>
        <taxon>Bacteria</taxon>
        <taxon>Pseudomonadati</taxon>
        <taxon>Pseudomonadota</taxon>
        <taxon>Betaproteobacteria</taxon>
        <taxon>Neisseriales</taxon>
        <taxon>Neisseriaceae</taxon>
        <taxon>Neisseria</taxon>
    </lineage>
</organism>
<dbReference type="Proteomes" id="UP000191249">
    <property type="component" value="Chromosome"/>
</dbReference>
<evidence type="ECO:0000313" key="1">
    <source>
        <dbReference type="EMBL" id="ARB05444.1"/>
    </source>
</evidence>